<proteinExistence type="predicted"/>
<sequence length="225" mass="25847">MPNPISYTRLRTPLSYNMHLLDGVSLTEHGTPIIRPYHGPLPDTMRGFNEIMGRKPGTRGQGPTSCAHFFLDDYQFERCWNRPELYPPILNACTMTLTPDYSLYTDMPEPVQRWNVYRSRLLGAYWQTLGLNVIPTIQYSTPDSYQYAFDGLPHHATIATSTVGVLQNSEARDLWRQGMYMAILLLEPETILVYGKPMPGYDYPAGVTVKHYKPNSRQRFNNLTH</sequence>
<accession>A0A2N3QHN9</accession>
<dbReference type="InterPro" id="IPR025530">
    <property type="entry name" value="DUF4417"/>
</dbReference>
<dbReference type="EMBL" id="PCGZ01000005">
    <property type="protein sequence ID" value="PKU90748.1"/>
    <property type="molecule type" value="Genomic_DNA"/>
</dbReference>
<comment type="caution">
    <text evidence="1">The sequence shown here is derived from an EMBL/GenBank/DDBJ whole genome shotgun (WGS) entry which is preliminary data.</text>
</comment>
<reference evidence="1 2" key="1">
    <citation type="submission" date="2017-10" db="EMBL/GenBank/DDBJ databases">
        <title>Bifidobacterium genomics.</title>
        <authorList>
            <person name="Lugli G.A."/>
            <person name="Milani C."/>
            <person name="Mancabelli L."/>
        </authorList>
    </citation>
    <scope>NUCLEOTIDE SEQUENCE [LARGE SCALE GENOMIC DNA]</scope>
    <source>
        <strain evidence="1 2">1524B</strain>
    </source>
</reference>
<protein>
    <submittedName>
        <fullName evidence="1">Chromosome partitioning protein ParB</fullName>
    </submittedName>
</protein>
<dbReference type="Proteomes" id="UP000233730">
    <property type="component" value="Unassembled WGS sequence"/>
</dbReference>
<dbReference type="Pfam" id="PF14386">
    <property type="entry name" value="DUF4417"/>
    <property type="match status" value="1"/>
</dbReference>
<dbReference type="RefSeq" id="WP_101429839.1">
    <property type="nucleotide sequence ID" value="NZ_PCGZ01000005.1"/>
</dbReference>
<gene>
    <name evidence="1" type="ORF">CQR46_0944</name>
</gene>
<evidence type="ECO:0000313" key="1">
    <source>
        <dbReference type="EMBL" id="PKU90748.1"/>
    </source>
</evidence>
<organism evidence="1 2">
    <name type="scientific">Bifidobacterium pseudolongum subsp. globosum</name>
    <dbReference type="NCBI Taxonomy" id="1690"/>
    <lineage>
        <taxon>Bacteria</taxon>
        <taxon>Bacillati</taxon>
        <taxon>Actinomycetota</taxon>
        <taxon>Actinomycetes</taxon>
        <taxon>Bifidobacteriales</taxon>
        <taxon>Bifidobacteriaceae</taxon>
        <taxon>Bifidobacterium</taxon>
    </lineage>
</organism>
<name>A0A2N3QHN9_9BIFI</name>
<dbReference type="AlphaFoldDB" id="A0A2N3QHN9"/>
<evidence type="ECO:0000313" key="2">
    <source>
        <dbReference type="Proteomes" id="UP000233730"/>
    </source>
</evidence>